<feature type="region of interest" description="Disordered" evidence="4">
    <location>
        <begin position="506"/>
        <end position="527"/>
    </location>
</feature>
<comment type="similarity">
    <text evidence="3">Belongs to the UTP5 family.</text>
</comment>
<dbReference type="Pfam" id="PF04003">
    <property type="entry name" value="Utp12"/>
    <property type="match status" value="1"/>
</dbReference>
<evidence type="ECO:0000256" key="1">
    <source>
        <dbReference type="ARBA" id="ARBA00004123"/>
    </source>
</evidence>
<gene>
    <name evidence="6" type="ORF">BABINDRAFT_164728</name>
</gene>
<keyword evidence="2" id="KW-0539">Nucleus</keyword>
<dbReference type="PANTHER" id="PTHR44267:SF1">
    <property type="entry name" value="WD REPEAT-CONTAINING PROTEIN 43"/>
    <property type="match status" value="1"/>
</dbReference>
<organism evidence="6 7">
    <name type="scientific">Babjeviella inositovora NRRL Y-12698</name>
    <dbReference type="NCBI Taxonomy" id="984486"/>
    <lineage>
        <taxon>Eukaryota</taxon>
        <taxon>Fungi</taxon>
        <taxon>Dikarya</taxon>
        <taxon>Ascomycota</taxon>
        <taxon>Saccharomycotina</taxon>
        <taxon>Pichiomycetes</taxon>
        <taxon>Serinales incertae sedis</taxon>
        <taxon>Babjeviella</taxon>
    </lineage>
</organism>
<feature type="compositionally biased region" description="Acidic residues" evidence="4">
    <location>
        <begin position="508"/>
        <end position="527"/>
    </location>
</feature>
<dbReference type="GeneID" id="30148130"/>
<dbReference type="OrthoDB" id="30195at2759"/>
<keyword evidence="7" id="KW-1185">Reference proteome</keyword>
<reference evidence="7" key="1">
    <citation type="submission" date="2016-05" db="EMBL/GenBank/DDBJ databases">
        <title>Comparative genomics of biotechnologically important yeasts.</title>
        <authorList>
            <consortium name="DOE Joint Genome Institute"/>
            <person name="Riley R."/>
            <person name="Haridas S."/>
            <person name="Wolfe K.H."/>
            <person name="Lopes M.R."/>
            <person name="Hittinger C.T."/>
            <person name="Goker M."/>
            <person name="Salamov A."/>
            <person name="Wisecaver J."/>
            <person name="Long T.M."/>
            <person name="Aerts A.L."/>
            <person name="Barry K."/>
            <person name="Choi C."/>
            <person name="Clum A."/>
            <person name="Coughlan A.Y."/>
            <person name="Deshpande S."/>
            <person name="Douglass A.P."/>
            <person name="Hanson S.J."/>
            <person name="Klenk H.-P."/>
            <person name="Labutti K."/>
            <person name="Lapidus A."/>
            <person name="Lindquist E."/>
            <person name="Lipzen A."/>
            <person name="Meier-Kolthoff J.P."/>
            <person name="Ohm R.A."/>
            <person name="Otillar R.P."/>
            <person name="Pangilinan J."/>
            <person name="Peng Y."/>
            <person name="Rokas A."/>
            <person name="Rosa C.A."/>
            <person name="Scheuner C."/>
            <person name="Sibirny A.A."/>
            <person name="Slot J.C."/>
            <person name="Stielow J.B."/>
            <person name="Sun H."/>
            <person name="Kurtzman C.P."/>
            <person name="Blackwell M."/>
            <person name="Grigoriev I.V."/>
            <person name="Jeffries T.W."/>
        </authorList>
    </citation>
    <scope>NUCLEOTIDE SEQUENCE [LARGE SCALE GENOMIC DNA]</scope>
    <source>
        <strain evidence="7">NRRL Y-12698</strain>
    </source>
</reference>
<dbReference type="RefSeq" id="XP_018988341.1">
    <property type="nucleotide sequence ID" value="XM_019130277.1"/>
</dbReference>
<dbReference type="InterPro" id="IPR052414">
    <property type="entry name" value="U3_snoRNA-assoc_WDR"/>
</dbReference>
<feature type="domain" description="Small-subunit processome Utp12" evidence="5">
    <location>
        <begin position="380"/>
        <end position="472"/>
    </location>
</feature>
<evidence type="ECO:0000259" key="5">
    <source>
        <dbReference type="Pfam" id="PF04003"/>
    </source>
</evidence>
<dbReference type="GO" id="GO:0000462">
    <property type="term" value="P:maturation of SSU-rRNA from tricistronic rRNA transcript (SSU-rRNA, 5.8S rRNA, LSU-rRNA)"/>
    <property type="evidence" value="ECO:0007669"/>
    <property type="project" value="TreeGrafter"/>
</dbReference>
<evidence type="ECO:0000256" key="3">
    <source>
        <dbReference type="ARBA" id="ARBA00038335"/>
    </source>
</evidence>
<dbReference type="STRING" id="984486.A0A1E3QZA8"/>
<protein>
    <recommendedName>
        <fullName evidence="5">Small-subunit processome Utp12 domain-containing protein</fullName>
    </recommendedName>
</protein>
<dbReference type="AlphaFoldDB" id="A0A1E3QZA8"/>
<name>A0A1E3QZA8_9ASCO</name>
<dbReference type="EMBL" id="KV454426">
    <property type="protein sequence ID" value="ODQ83013.1"/>
    <property type="molecule type" value="Genomic_DNA"/>
</dbReference>
<dbReference type="Proteomes" id="UP000094336">
    <property type="component" value="Unassembled WGS sequence"/>
</dbReference>
<dbReference type="PANTHER" id="PTHR44267">
    <property type="entry name" value="WD REPEAT-CONTAINING PROTEIN 43"/>
    <property type="match status" value="1"/>
</dbReference>
<evidence type="ECO:0000256" key="4">
    <source>
        <dbReference type="SAM" id="MobiDB-lite"/>
    </source>
</evidence>
<evidence type="ECO:0000313" key="7">
    <source>
        <dbReference type="Proteomes" id="UP000094336"/>
    </source>
</evidence>
<dbReference type="InterPro" id="IPR007148">
    <property type="entry name" value="SSU_processome_Utp12"/>
</dbReference>
<evidence type="ECO:0000313" key="6">
    <source>
        <dbReference type="EMBL" id="ODQ83013.1"/>
    </source>
</evidence>
<dbReference type="SUPFAM" id="SSF50969">
    <property type="entry name" value="YVTN repeat-like/Quinoprotein amine dehydrogenase"/>
    <property type="match status" value="1"/>
</dbReference>
<dbReference type="GO" id="GO:0005730">
    <property type="term" value="C:nucleolus"/>
    <property type="evidence" value="ECO:0007669"/>
    <property type="project" value="TreeGrafter"/>
</dbReference>
<sequence length="527" mass="56383">MTTSLCQGTFAPSGLFYANVVCHASRDAVVILPLSPDTYPEGAITEVPASLVSRFELKTKVSALCWVQAASKTTKNTKRKQNGASTKTTAAAEYYLAVAHVNGISIYSPFSTEPISTLETDVIGMCGSQNSADLWVLGSQGSVKKFDVTTEVVKTEFTYKKDTDVKLICTISLDGEEHLVLCSDKLSVISPDAPSKPVFTTRKNKAHTQITAVAQAGSALYITREDTTEIQMIDIEGKRKAVFEVSSVPSSVAVFDIEGSEIMAAISAETFEFFTDVSVAKITTNYPCLAGLHNYQNKFISACNSGAAATFVVTPWAHGETVLQCKVPAGCSKKAKTEATTVIVGAEAVDKEGLTEGEAYALLIASLDSSTVGRVVASQQVEDAVREIVQKLTSAQAVQLFEALSTMVSASPSRSTQANVWLKWTLLAHGGYLAKQPAQIQQLIALKQALVAGTKGLTAMLGLQGRLEFLKSQLALRNEIANGHESEEEAEDEVEVITSDNLVYANGEIDDVVSEESGADEDDEDEE</sequence>
<proteinExistence type="inferred from homology"/>
<dbReference type="InterPro" id="IPR011044">
    <property type="entry name" value="Quino_amine_DH_bsu"/>
</dbReference>
<evidence type="ECO:0000256" key="2">
    <source>
        <dbReference type="ARBA" id="ARBA00023242"/>
    </source>
</evidence>
<comment type="subcellular location">
    <subcellularLocation>
        <location evidence="1">Nucleus</location>
    </subcellularLocation>
</comment>
<accession>A0A1E3QZA8</accession>